<dbReference type="InterPro" id="IPR029151">
    <property type="entry name" value="Sensor-like_sf"/>
</dbReference>
<dbReference type="Pfam" id="PF02743">
    <property type="entry name" value="dCache_1"/>
    <property type="match status" value="1"/>
</dbReference>
<keyword evidence="5" id="KW-1133">Transmembrane helix</keyword>
<keyword evidence="14" id="KW-1185">Reference proteome</keyword>
<evidence type="ECO:0000313" key="12">
    <source>
        <dbReference type="EMBL" id="SFS48010.1"/>
    </source>
</evidence>
<evidence type="ECO:0000256" key="3">
    <source>
        <dbReference type="ARBA" id="ARBA00022500"/>
    </source>
</evidence>
<dbReference type="RefSeq" id="WP_089852929.1">
    <property type="nucleotide sequence ID" value="NZ_BJWJ01000002.1"/>
</dbReference>
<comment type="similarity">
    <text evidence="8">Belongs to the methyl-accepting chemotaxis (MCP) protein family.</text>
</comment>
<dbReference type="Proteomes" id="UP000199139">
    <property type="component" value="Unassembled WGS sequence"/>
</dbReference>
<feature type="domain" description="Methyl-accepting transducer" evidence="10">
    <location>
        <begin position="14"/>
        <end position="92"/>
    </location>
</feature>
<evidence type="ECO:0000256" key="9">
    <source>
        <dbReference type="PROSITE-ProRule" id="PRU00284"/>
    </source>
</evidence>
<dbReference type="PANTHER" id="PTHR32089:SF41">
    <property type="entry name" value="METHYL-ACCEPTING CHEMOTAXIS PROTEIN"/>
    <property type="match status" value="1"/>
</dbReference>
<dbReference type="SUPFAM" id="SSF103190">
    <property type="entry name" value="Sensory domain-like"/>
    <property type="match status" value="1"/>
</dbReference>
<evidence type="ECO:0000313" key="14">
    <source>
        <dbReference type="Proteomes" id="UP000321773"/>
    </source>
</evidence>
<dbReference type="OrthoDB" id="9814866at2"/>
<keyword evidence="4" id="KW-0812">Transmembrane</keyword>
<evidence type="ECO:0000256" key="6">
    <source>
        <dbReference type="ARBA" id="ARBA00023136"/>
    </source>
</evidence>
<keyword evidence="2" id="KW-1003">Cell membrane</keyword>
<evidence type="ECO:0000256" key="2">
    <source>
        <dbReference type="ARBA" id="ARBA00022475"/>
    </source>
</evidence>
<dbReference type="EMBL" id="BJWJ01000002">
    <property type="protein sequence ID" value="GEM03253.1"/>
    <property type="molecule type" value="Genomic_DNA"/>
</dbReference>
<name>A0A1I6Q6S7_9BACI</name>
<evidence type="ECO:0000256" key="5">
    <source>
        <dbReference type="ARBA" id="ARBA00022989"/>
    </source>
</evidence>
<evidence type="ECO:0000256" key="1">
    <source>
        <dbReference type="ARBA" id="ARBA00004651"/>
    </source>
</evidence>
<dbReference type="CDD" id="cd12914">
    <property type="entry name" value="PDC1_DGC_like"/>
    <property type="match status" value="1"/>
</dbReference>
<accession>A0A1I6Q6S7</accession>
<dbReference type="InterPro" id="IPR004090">
    <property type="entry name" value="Chemotax_Me-accpt_rcpt"/>
</dbReference>
<organism evidence="12 13">
    <name type="scientific">Halolactibacillus miurensis</name>
    <dbReference type="NCBI Taxonomy" id="306541"/>
    <lineage>
        <taxon>Bacteria</taxon>
        <taxon>Bacillati</taxon>
        <taxon>Bacillota</taxon>
        <taxon>Bacilli</taxon>
        <taxon>Bacillales</taxon>
        <taxon>Bacillaceae</taxon>
        <taxon>Halolactibacillus</taxon>
    </lineage>
</organism>
<evidence type="ECO:0000313" key="11">
    <source>
        <dbReference type="EMBL" id="GEM03253.1"/>
    </source>
</evidence>
<dbReference type="GO" id="GO:0004888">
    <property type="term" value="F:transmembrane signaling receptor activity"/>
    <property type="evidence" value="ECO:0007669"/>
    <property type="project" value="InterPro"/>
</dbReference>
<evidence type="ECO:0000256" key="4">
    <source>
        <dbReference type="ARBA" id="ARBA00022692"/>
    </source>
</evidence>
<dbReference type="PROSITE" id="PS50111">
    <property type="entry name" value="CHEMOTAXIS_TRANSDUC_2"/>
    <property type="match status" value="1"/>
</dbReference>
<protein>
    <submittedName>
        <fullName evidence="11 12">Chemotaxis protein</fullName>
    </submittedName>
</protein>
<keyword evidence="7 9" id="KW-0807">Transducer</keyword>
<dbReference type="Proteomes" id="UP000321773">
    <property type="component" value="Unassembled WGS sequence"/>
</dbReference>
<gene>
    <name evidence="11" type="ORF">HMI01_02410</name>
    <name evidence="12" type="ORF">SAMN05421668_103133</name>
</gene>
<dbReference type="GO" id="GO:0006935">
    <property type="term" value="P:chemotaxis"/>
    <property type="evidence" value="ECO:0007669"/>
    <property type="project" value="UniProtKB-KW"/>
</dbReference>
<dbReference type="InterPro" id="IPR033479">
    <property type="entry name" value="dCache_1"/>
</dbReference>
<dbReference type="Pfam" id="PF00015">
    <property type="entry name" value="MCPsignal"/>
    <property type="match status" value="1"/>
</dbReference>
<dbReference type="GO" id="GO:0007165">
    <property type="term" value="P:signal transduction"/>
    <property type="evidence" value="ECO:0007669"/>
    <property type="project" value="UniProtKB-KW"/>
</dbReference>
<evidence type="ECO:0000259" key="10">
    <source>
        <dbReference type="PROSITE" id="PS50111"/>
    </source>
</evidence>
<reference evidence="11 14" key="2">
    <citation type="submission" date="2019-07" db="EMBL/GenBank/DDBJ databases">
        <title>Whole genome shotgun sequence of Halolactibacillus miurensis NBRC 100873.</title>
        <authorList>
            <person name="Hosoyama A."/>
            <person name="Uohara A."/>
            <person name="Ohji S."/>
            <person name="Ichikawa N."/>
        </authorList>
    </citation>
    <scope>NUCLEOTIDE SEQUENCE [LARGE SCALE GENOMIC DNA]</scope>
    <source>
        <strain evidence="11 14">NBRC 100873</strain>
    </source>
</reference>
<dbReference type="GO" id="GO:0005886">
    <property type="term" value="C:plasma membrane"/>
    <property type="evidence" value="ECO:0007669"/>
    <property type="project" value="UniProtKB-SubCell"/>
</dbReference>
<dbReference type="PRINTS" id="PR00260">
    <property type="entry name" value="CHEMTRNSDUCR"/>
</dbReference>
<dbReference type="AlphaFoldDB" id="A0A1I6Q6S7"/>
<dbReference type="InterPro" id="IPR004089">
    <property type="entry name" value="MCPsignal_dom"/>
</dbReference>
<sequence length="345" mass="38939">MEAFLKDENMSVLMQQLKAESHRIHEVMTSLETLSKQSHILALNAGIEAARANEAGIGFSVVAKEIKTFAEATLNLSGESKHIIGRIEERANHIIALRTTDMAFDTIDKIDRNLFERHCDVQAWATFESVKHAAKEQTATARREAQALLMDIHRIYEVYHDLMIVDIAGKRVANVDRNVAKTDDFSGREWFQYVRETGKVYVSDLYTSKTLGCETMVFAAPIYDADTMIGVFTTRFNWDYIIEIINAMTVGDRTDLYVINKDKQVIASRDAIDIFKKDVSCLRAVSRVLDDGAKKGYVVEGDTLYSYCETSGYNHYEGKGWFVVIIEPLHSSSEDISTRATSYVG</sequence>
<dbReference type="Gene3D" id="6.10.250.3200">
    <property type="match status" value="1"/>
</dbReference>
<dbReference type="Gene3D" id="3.30.450.20">
    <property type="entry name" value="PAS domain"/>
    <property type="match status" value="1"/>
</dbReference>
<dbReference type="EMBL" id="FPAI01000003">
    <property type="protein sequence ID" value="SFS48010.1"/>
    <property type="molecule type" value="Genomic_DNA"/>
</dbReference>
<evidence type="ECO:0000313" key="13">
    <source>
        <dbReference type="Proteomes" id="UP000199139"/>
    </source>
</evidence>
<dbReference type="PANTHER" id="PTHR32089">
    <property type="entry name" value="METHYL-ACCEPTING CHEMOTAXIS PROTEIN MCPB"/>
    <property type="match status" value="1"/>
</dbReference>
<dbReference type="SUPFAM" id="SSF58104">
    <property type="entry name" value="Methyl-accepting chemotaxis protein (MCP) signaling domain"/>
    <property type="match status" value="1"/>
</dbReference>
<proteinExistence type="inferred from homology"/>
<keyword evidence="6" id="KW-0472">Membrane</keyword>
<dbReference type="STRING" id="306541.SAMN05421668_103133"/>
<keyword evidence="3" id="KW-0145">Chemotaxis</keyword>
<reference evidence="12 13" key="1">
    <citation type="submission" date="2016-10" db="EMBL/GenBank/DDBJ databases">
        <authorList>
            <person name="de Groot N.N."/>
        </authorList>
    </citation>
    <scope>NUCLEOTIDE SEQUENCE [LARGE SCALE GENOMIC DNA]</scope>
    <source>
        <strain evidence="12 13">DSM 17074</strain>
    </source>
</reference>
<evidence type="ECO:0000256" key="8">
    <source>
        <dbReference type="ARBA" id="ARBA00029447"/>
    </source>
</evidence>
<evidence type="ECO:0000256" key="7">
    <source>
        <dbReference type="ARBA" id="ARBA00023224"/>
    </source>
</evidence>
<comment type="subcellular location">
    <subcellularLocation>
        <location evidence="1">Cell membrane</location>
        <topology evidence="1">Multi-pass membrane protein</topology>
    </subcellularLocation>
</comment>